<dbReference type="PANTHER" id="PTHR42747">
    <property type="entry name" value="NITRONATE MONOOXYGENASE-RELATED"/>
    <property type="match status" value="1"/>
</dbReference>
<organism evidence="10 11">
    <name type="scientific">Vibrio marisflavi CECT 7928</name>
    <dbReference type="NCBI Taxonomy" id="634439"/>
    <lineage>
        <taxon>Bacteria</taxon>
        <taxon>Pseudomonadati</taxon>
        <taxon>Pseudomonadota</taxon>
        <taxon>Gammaproteobacteria</taxon>
        <taxon>Vibrionales</taxon>
        <taxon>Vibrionaceae</taxon>
        <taxon>Vibrio</taxon>
    </lineage>
</organism>
<evidence type="ECO:0000256" key="2">
    <source>
        <dbReference type="ARBA" id="ARBA00009881"/>
    </source>
</evidence>
<evidence type="ECO:0000256" key="7">
    <source>
        <dbReference type="ARBA" id="ARBA00023033"/>
    </source>
</evidence>
<dbReference type="Gene3D" id="3.20.20.70">
    <property type="entry name" value="Aldolase class I"/>
    <property type="match status" value="1"/>
</dbReference>
<gene>
    <name evidence="10" type="primary">pnoA</name>
    <name evidence="10" type="ORF">VMF7928_04211</name>
</gene>
<dbReference type="EMBL" id="CAKLDM010000003">
    <property type="protein sequence ID" value="CAH0542799.1"/>
    <property type="molecule type" value="Genomic_DNA"/>
</dbReference>
<evidence type="ECO:0000256" key="4">
    <source>
        <dbReference type="ARBA" id="ARBA00022630"/>
    </source>
</evidence>
<comment type="cofactor">
    <cofactor evidence="1">
        <name>FMN</name>
        <dbReference type="ChEBI" id="CHEBI:58210"/>
    </cofactor>
</comment>
<keyword evidence="7 10" id="KW-0503">Monooxygenase</keyword>
<evidence type="ECO:0000313" key="10">
    <source>
        <dbReference type="EMBL" id="CAH0542799.1"/>
    </source>
</evidence>
<dbReference type="InterPro" id="IPR004136">
    <property type="entry name" value="NMO"/>
</dbReference>
<comment type="catalytic activity">
    <reaction evidence="9">
        <text>3 propionate 3-nitronate + 3 O2 + H2O = 3 3-oxopropanoate + 2 nitrate + nitrite + H2O2 + 3 H(+)</text>
        <dbReference type="Rhea" id="RHEA:57332"/>
        <dbReference type="ChEBI" id="CHEBI:15377"/>
        <dbReference type="ChEBI" id="CHEBI:15378"/>
        <dbReference type="ChEBI" id="CHEBI:15379"/>
        <dbReference type="ChEBI" id="CHEBI:16240"/>
        <dbReference type="ChEBI" id="CHEBI:16301"/>
        <dbReference type="ChEBI" id="CHEBI:17632"/>
        <dbReference type="ChEBI" id="CHEBI:33190"/>
        <dbReference type="ChEBI" id="CHEBI:136067"/>
    </reaction>
</comment>
<keyword evidence="5" id="KW-0288">FMN</keyword>
<dbReference type="SUPFAM" id="SSF51412">
    <property type="entry name" value="Inosine monophosphate dehydrogenase (IMPDH)"/>
    <property type="match status" value="1"/>
</dbReference>
<dbReference type="RefSeq" id="WP_237363689.1">
    <property type="nucleotide sequence ID" value="NZ_CAKLDM010000003.1"/>
</dbReference>
<comment type="similarity">
    <text evidence="2">Belongs to the nitronate monooxygenase family. NMO class I subfamily.</text>
</comment>
<keyword evidence="6 10" id="KW-0560">Oxidoreductase</keyword>
<sequence length="358" mass="38921">MYPKHVKEFLRCYDIQYPIIQAPMAGGITTVELVASVCNAGGIGSFGAAYMSVEQLDHDIKAVKKRTSALFSANLFCFDVPPAPAWEATNPAISQYMKLFEQFGIETPSKYPMIEDLFSKQLEVLIEHQVPIISFTFGVPDRKQIERIQSYGGKVWITVTNLVEAQQAQDAGVDALIVQGYEAGGHRGSFDPQAKPSEQIGLISLLQLVSGAIDIPVIASGGLMTGKSVMATMVLGAVAGQLGTAFLGCQEANVTASWRSALKCAQDTDTILTRSFSGKLARGIANRHTKLFEKMEDEIPPFPYINSVTGPLRQHSKQIESCDHQSLWAGQSCRLTRSMGAASLVELLGKELQEAARF</sequence>
<evidence type="ECO:0000256" key="6">
    <source>
        <dbReference type="ARBA" id="ARBA00023002"/>
    </source>
</evidence>
<dbReference type="CDD" id="cd04730">
    <property type="entry name" value="NPD_like"/>
    <property type="match status" value="1"/>
</dbReference>
<dbReference type="InterPro" id="IPR013785">
    <property type="entry name" value="Aldolase_TIM"/>
</dbReference>
<dbReference type="GO" id="GO:0004497">
    <property type="term" value="F:monooxygenase activity"/>
    <property type="evidence" value="ECO:0007669"/>
    <property type="project" value="UniProtKB-KW"/>
</dbReference>
<reference evidence="10" key="1">
    <citation type="submission" date="2021-11" db="EMBL/GenBank/DDBJ databases">
        <authorList>
            <person name="Rodrigo-Torres L."/>
            <person name="Arahal R. D."/>
            <person name="Lucena T."/>
        </authorList>
    </citation>
    <scope>NUCLEOTIDE SEQUENCE</scope>
    <source>
        <strain evidence="10">CECT 7928</strain>
    </source>
</reference>
<dbReference type="Proteomes" id="UP000838748">
    <property type="component" value="Unassembled WGS sequence"/>
</dbReference>
<comment type="caution">
    <text evidence="10">The sequence shown here is derived from an EMBL/GenBank/DDBJ whole genome shotgun (WGS) entry which is preliminary data.</text>
</comment>
<evidence type="ECO:0000256" key="5">
    <source>
        <dbReference type="ARBA" id="ARBA00022643"/>
    </source>
</evidence>
<keyword evidence="3" id="KW-0216">Detoxification</keyword>
<evidence type="ECO:0000256" key="1">
    <source>
        <dbReference type="ARBA" id="ARBA00001917"/>
    </source>
</evidence>
<keyword evidence="11" id="KW-1185">Reference proteome</keyword>
<dbReference type="PANTHER" id="PTHR42747:SF3">
    <property type="entry name" value="NITRONATE MONOOXYGENASE-RELATED"/>
    <property type="match status" value="1"/>
</dbReference>
<keyword evidence="4" id="KW-0285">Flavoprotein</keyword>
<evidence type="ECO:0000256" key="9">
    <source>
        <dbReference type="ARBA" id="ARBA00049401"/>
    </source>
</evidence>
<evidence type="ECO:0000256" key="3">
    <source>
        <dbReference type="ARBA" id="ARBA00022575"/>
    </source>
</evidence>
<proteinExistence type="inferred from homology"/>
<accession>A0ABM9A9V5</accession>
<name>A0ABM9A9V5_9VIBR</name>
<protein>
    <recommendedName>
        <fullName evidence="8">Propionate 3-nitronate monooxygenase</fullName>
    </recommendedName>
</protein>
<evidence type="ECO:0000313" key="11">
    <source>
        <dbReference type="Proteomes" id="UP000838748"/>
    </source>
</evidence>
<dbReference type="Pfam" id="PF03060">
    <property type="entry name" value="NMO"/>
    <property type="match status" value="1"/>
</dbReference>
<evidence type="ECO:0000256" key="8">
    <source>
        <dbReference type="ARBA" id="ARBA00031155"/>
    </source>
</evidence>